<dbReference type="Proteomes" id="UP000789845">
    <property type="component" value="Unassembled WGS sequence"/>
</dbReference>
<name>A0A9C7L8Z4_9BACI</name>
<keyword evidence="2" id="KW-1185">Reference proteome</keyword>
<sequence length="198" mass="22919">MLNKQMKNLIDSVNDLQKLELFTEEKDYLLKHGLIEADTDLVLNSPELRFVDAYIERSDKESEEVIGEEGHAFLDQPLQYLKKHMNEFIYLESNWFEIIGVDAVSLEVDDLFGAYDVMLGLKLQKKFESSIKMFLIDELGSDEKFDLMFSLDDGLWNLNFDLDSVFGFSEALTLGEAFRLIYQFLFRLAEAVEEGKKG</sequence>
<organism evidence="1 2">
    <name type="scientific">Pseudoneobacillus rhizosphaerae</name>
    <dbReference type="NCBI Taxonomy" id="2880968"/>
    <lineage>
        <taxon>Bacteria</taxon>
        <taxon>Bacillati</taxon>
        <taxon>Bacillota</taxon>
        <taxon>Bacilli</taxon>
        <taxon>Bacillales</taxon>
        <taxon>Bacillaceae</taxon>
        <taxon>Pseudoneobacillus</taxon>
    </lineage>
</organism>
<gene>
    <name evidence="1" type="ORF">NEOCIP111885_00060</name>
</gene>
<proteinExistence type="predicted"/>
<accession>A0A9C7L8Z4</accession>
<reference evidence="1" key="1">
    <citation type="submission" date="2021-10" db="EMBL/GenBank/DDBJ databases">
        <authorList>
            <person name="Criscuolo A."/>
        </authorList>
    </citation>
    <scope>NUCLEOTIDE SEQUENCE</scope>
    <source>
        <strain evidence="1">CIP111885</strain>
    </source>
</reference>
<dbReference type="AlphaFoldDB" id="A0A9C7L8Z4"/>
<evidence type="ECO:0000313" key="1">
    <source>
        <dbReference type="EMBL" id="CAG9606372.1"/>
    </source>
</evidence>
<dbReference type="EMBL" id="CAKJTG010000001">
    <property type="protein sequence ID" value="CAG9606372.1"/>
    <property type="molecule type" value="Genomic_DNA"/>
</dbReference>
<dbReference type="RefSeq" id="WP_230494661.1">
    <property type="nucleotide sequence ID" value="NZ_CAKJTG010000001.1"/>
</dbReference>
<evidence type="ECO:0008006" key="3">
    <source>
        <dbReference type="Google" id="ProtNLM"/>
    </source>
</evidence>
<protein>
    <recommendedName>
        <fullName evidence="3">Branched-chain amino acid aminotransferase</fullName>
    </recommendedName>
</protein>
<evidence type="ECO:0000313" key="2">
    <source>
        <dbReference type="Proteomes" id="UP000789845"/>
    </source>
</evidence>
<comment type="caution">
    <text evidence="1">The sequence shown here is derived from an EMBL/GenBank/DDBJ whole genome shotgun (WGS) entry which is preliminary data.</text>
</comment>